<dbReference type="InterPro" id="IPR001678">
    <property type="entry name" value="MeTrfase_RsmB-F_NOP2_dom"/>
</dbReference>
<comment type="similarity">
    <text evidence="5">Belongs to the class I-like SAM-binding methyltransferase superfamily. RsmB/NOP family.</text>
</comment>
<organism evidence="7 8">
    <name type="scientific">Deferribacter desulfuricans (strain DSM 14783 / JCM 11476 / NBRC 101012 / SSM1)</name>
    <dbReference type="NCBI Taxonomy" id="639282"/>
    <lineage>
        <taxon>Bacteria</taxon>
        <taxon>Pseudomonadati</taxon>
        <taxon>Deferribacterota</taxon>
        <taxon>Deferribacteres</taxon>
        <taxon>Deferribacterales</taxon>
        <taxon>Deferribacteraceae</taxon>
        <taxon>Deferribacter</taxon>
    </lineage>
</organism>
<dbReference type="OrthoDB" id="9810297at2"/>
<dbReference type="GO" id="GO:0003723">
    <property type="term" value="F:RNA binding"/>
    <property type="evidence" value="ECO:0007669"/>
    <property type="project" value="UniProtKB-UniRule"/>
</dbReference>
<evidence type="ECO:0000259" key="6">
    <source>
        <dbReference type="PROSITE" id="PS51686"/>
    </source>
</evidence>
<dbReference type="GO" id="GO:0009383">
    <property type="term" value="F:rRNA (cytosine-C5-)-methyltransferase activity"/>
    <property type="evidence" value="ECO:0007669"/>
    <property type="project" value="TreeGrafter"/>
</dbReference>
<feature type="binding site" evidence="5">
    <location>
        <position position="257"/>
    </location>
    <ligand>
        <name>S-adenosyl-L-methionine</name>
        <dbReference type="ChEBI" id="CHEBI:59789"/>
    </ligand>
</feature>
<evidence type="ECO:0000256" key="2">
    <source>
        <dbReference type="ARBA" id="ARBA00022679"/>
    </source>
</evidence>
<dbReference type="STRING" id="639282.DEFDS_1153"/>
<dbReference type="InterPro" id="IPR049560">
    <property type="entry name" value="MeTrfase_RsmB-F_NOP2_cat"/>
</dbReference>
<feature type="domain" description="SAM-dependent MTase RsmB/NOP-type" evidence="6">
    <location>
        <begin position="104"/>
        <end position="374"/>
    </location>
</feature>
<accession>D3PDE9</accession>
<keyword evidence="2 5" id="KW-0808">Transferase</keyword>
<dbReference type="Pfam" id="PF01189">
    <property type="entry name" value="Methyltr_RsmB-F"/>
    <property type="match status" value="1"/>
</dbReference>
<dbReference type="AlphaFoldDB" id="D3PDE9"/>
<feature type="active site" description="Nucleophile" evidence="5">
    <location>
        <position position="310"/>
    </location>
</feature>
<evidence type="ECO:0000256" key="3">
    <source>
        <dbReference type="ARBA" id="ARBA00022691"/>
    </source>
</evidence>
<dbReference type="RefSeq" id="WP_013007869.1">
    <property type="nucleotide sequence ID" value="NC_013939.1"/>
</dbReference>
<evidence type="ECO:0000313" key="7">
    <source>
        <dbReference type="EMBL" id="BAI80622.1"/>
    </source>
</evidence>
<dbReference type="GO" id="GO:0070475">
    <property type="term" value="P:rRNA base methylation"/>
    <property type="evidence" value="ECO:0007669"/>
    <property type="project" value="TreeGrafter"/>
</dbReference>
<keyword evidence="4 5" id="KW-0694">RNA-binding</keyword>
<dbReference type="PRINTS" id="PR02008">
    <property type="entry name" value="RCMTFAMILY"/>
</dbReference>
<dbReference type="KEGG" id="ddf:DEFDS_1153"/>
<sequence>MNFSEQISELLKKIYHEKLVARIAVDKFIRNLNINSKQRKEILDFIYDCIRFIGFVKNHDFKITKEQLDEIKNNLILDESSFVNILGFNEEISKLILDSIPIDDFSLFLERAPLTIRANMIKTTREKLLIEFENKFKKYKTITTQFSPYGLTVDSHINVRVMEKFKKGFFEIQDEASQLITFLLPIIPGNNILDICAGTGGKSLAIASHFYNSINIEAFDIDKNRLQKLAKRSKIADAKIKIIKKPKTNFYDAVLIDAPCSGLGTLRRDVDLNIRTTPRSLKKVLNLQRTIFNKAVESAKNGGYIIYVTCSFLKEENEKQVEYFLENHKNIKLINISNILTDNHFNTFIHNQFFKTSPKINGMDSFFGAVFQKTH</sequence>
<gene>
    <name evidence="7" type="ordered locus">DEFDS_1153</name>
</gene>
<evidence type="ECO:0000256" key="1">
    <source>
        <dbReference type="ARBA" id="ARBA00022603"/>
    </source>
</evidence>
<dbReference type="PANTHER" id="PTHR22807">
    <property type="entry name" value="NOP2 YEAST -RELATED NOL1/NOP2/FMU SUN DOMAIN-CONTAINING"/>
    <property type="match status" value="1"/>
</dbReference>
<evidence type="ECO:0000313" key="8">
    <source>
        <dbReference type="Proteomes" id="UP000001520"/>
    </source>
</evidence>
<dbReference type="InterPro" id="IPR023267">
    <property type="entry name" value="RCMT"/>
</dbReference>
<dbReference type="InterPro" id="IPR029063">
    <property type="entry name" value="SAM-dependent_MTases_sf"/>
</dbReference>
<keyword evidence="3 5" id="KW-0949">S-adenosyl-L-methionine</keyword>
<keyword evidence="8" id="KW-1185">Reference proteome</keyword>
<proteinExistence type="inferred from homology"/>
<feature type="binding site" evidence="5">
    <location>
        <position position="220"/>
    </location>
    <ligand>
        <name>S-adenosyl-L-methionine</name>
        <dbReference type="ChEBI" id="CHEBI:59789"/>
    </ligand>
</feature>
<keyword evidence="1 5" id="KW-0489">Methyltransferase</keyword>
<name>D3PDE9_DEFDS</name>
<dbReference type="HOGENOM" id="CLU_005316_0_2_0"/>
<protein>
    <recommendedName>
        <fullName evidence="6">SAM-dependent MTase RsmB/NOP-type domain-containing protein</fullName>
    </recommendedName>
</protein>
<evidence type="ECO:0000256" key="5">
    <source>
        <dbReference type="PROSITE-ProRule" id="PRU01023"/>
    </source>
</evidence>
<dbReference type="EMBL" id="AP011529">
    <property type="protein sequence ID" value="BAI80622.1"/>
    <property type="molecule type" value="Genomic_DNA"/>
</dbReference>
<evidence type="ECO:0000256" key="4">
    <source>
        <dbReference type="ARBA" id="ARBA00022884"/>
    </source>
</evidence>
<dbReference type="GO" id="GO:0000470">
    <property type="term" value="P:maturation of LSU-rRNA"/>
    <property type="evidence" value="ECO:0007669"/>
    <property type="project" value="TreeGrafter"/>
</dbReference>
<dbReference type="PANTHER" id="PTHR22807:SF54">
    <property type="entry name" value="CHROMOSOME UNDETERMINED SCAFFOLD_82, WHOLE GENOME SHOTGUN SEQUENCE"/>
    <property type="match status" value="1"/>
</dbReference>
<dbReference type="PROSITE" id="PS51686">
    <property type="entry name" value="SAM_MT_RSMB_NOP"/>
    <property type="match status" value="1"/>
</dbReference>
<comment type="caution">
    <text evidence="5">Lacks conserved residue(s) required for the propagation of feature annotation.</text>
</comment>
<dbReference type="SUPFAM" id="SSF53335">
    <property type="entry name" value="S-adenosyl-L-methionine-dependent methyltransferases"/>
    <property type="match status" value="1"/>
</dbReference>
<reference evidence="7 8" key="1">
    <citation type="journal article" date="2010" name="DNA Res.">
        <title>Bacterial lifestyle in a deep-sea hydrothermal vent chimney revealed by the genome sequence of the thermophilic bacterium Deferribacter desulfuricans SSM1.</title>
        <authorList>
            <person name="Takaki Y."/>
            <person name="Shimamura S."/>
            <person name="Nakagawa S."/>
            <person name="Fukuhara Y."/>
            <person name="Horikawa H."/>
            <person name="Ankai A."/>
            <person name="Harada T."/>
            <person name="Hosoyama A."/>
            <person name="Oguchi A."/>
            <person name="Fukui S."/>
            <person name="Fujita N."/>
            <person name="Takami H."/>
            <person name="Takai K."/>
        </authorList>
    </citation>
    <scope>NUCLEOTIDE SEQUENCE [LARGE SCALE GENOMIC DNA]</scope>
    <source>
        <strain evidence="8">DSM 14783 / JCM 11476 / NBRC 101012 / SSM1</strain>
    </source>
</reference>
<dbReference type="Gene3D" id="3.40.50.150">
    <property type="entry name" value="Vaccinia Virus protein VP39"/>
    <property type="match status" value="1"/>
</dbReference>
<dbReference type="eggNOG" id="COG0144">
    <property type="taxonomic scope" value="Bacteria"/>
</dbReference>
<dbReference type="Proteomes" id="UP000001520">
    <property type="component" value="Chromosome"/>
</dbReference>